<proteinExistence type="predicted"/>
<evidence type="ECO:0000313" key="2">
    <source>
        <dbReference type="Proteomes" id="UP000314294"/>
    </source>
</evidence>
<gene>
    <name evidence="1" type="ORF">EYF80_017988</name>
</gene>
<dbReference type="AlphaFoldDB" id="A0A4Z2I1G5"/>
<dbReference type="EMBL" id="SRLO01000145">
    <property type="protein sequence ID" value="TNN71817.1"/>
    <property type="molecule type" value="Genomic_DNA"/>
</dbReference>
<keyword evidence="2" id="KW-1185">Reference proteome</keyword>
<evidence type="ECO:0000313" key="1">
    <source>
        <dbReference type="EMBL" id="TNN71817.1"/>
    </source>
</evidence>
<name>A0A4Z2I1G5_9TELE</name>
<reference evidence="1 2" key="1">
    <citation type="submission" date="2019-03" db="EMBL/GenBank/DDBJ databases">
        <title>First draft genome of Liparis tanakae, snailfish: a comprehensive survey of snailfish specific genes.</title>
        <authorList>
            <person name="Kim W."/>
            <person name="Song I."/>
            <person name="Jeong J.-H."/>
            <person name="Kim D."/>
            <person name="Kim S."/>
            <person name="Ryu S."/>
            <person name="Song J.Y."/>
            <person name="Lee S.K."/>
        </authorList>
    </citation>
    <scope>NUCLEOTIDE SEQUENCE [LARGE SCALE GENOMIC DNA]</scope>
    <source>
        <tissue evidence="1">Muscle</tissue>
    </source>
</reference>
<sequence length="105" mass="11716">MRWYCEKMLLASQGKSKPQRREAAVVLLIENPAPCFLQQCPAHLHSTHLCCNMERSKMKGCLSSVTWPVRVSSITEEKINQGAGTMECSVVERGSKKAHDLGQLT</sequence>
<comment type="caution">
    <text evidence="1">The sequence shown here is derived from an EMBL/GenBank/DDBJ whole genome shotgun (WGS) entry which is preliminary data.</text>
</comment>
<protein>
    <submittedName>
        <fullName evidence="1">Uncharacterized protein</fullName>
    </submittedName>
</protein>
<organism evidence="1 2">
    <name type="scientific">Liparis tanakae</name>
    <name type="common">Tanaka's snailfish</name>
    <dbReference type="NCBI Taxonomy" id="230148"/>
    <lineage>
        <taxon>Eukaryota</taxon>
        <taxon>Metazoa</taxon>
        <taxon>Chordata</taxon>
        <taxon>Craniata</taxon>
        <taxon>Vertebrata</taxon>
        <taxon>Euteleostomi</taxon>
        <taxon>Actinopterygii</taxon>
        <taxon>Neopterygii</taxon>
        <taxon>Teleostei</taxon>
        <taxon>Neoteleostei</taxon>
        <taxon>Acanthomorphata</taxon>
        <taxon>Eupercaria</taxon>
        <taxon>Perciformes</taxon>
        <taxon>Cottioidei</taxon>
        <taxon>Cottales</taxon>
        <taxon>Liparidae</taxon>
        <taxon>Liparis</taxon>
    </lineage>
</organism>
<dbReference type="Proteomes" id="UP000314294">
    <property type="component" value="Unassembled WGS sequence"/>
</dbReference>
<accession>A0A4Z2I1G5</accession>